<dbReference type="GO" id="GO:0004222">
    <property type="term" value="F:metalloendopeptidase activity"/>
    <property type="evidence" value="ECO:0007669"/>
    <property type="project" value="TreeGrafter"/>
</dbReference>
<dbReference type="Pfam" id="PF00675">
    <property type="entry name" value="Peptidase_M16"/>
    <property type="match status" value="1"/>
</dbReference>
<feature type="domain" description="Peptidase M16C associated" evidence="7">
    <location>
        <begin position="459"/>
        <end position="708"/>
    </location>
</feature>
<comment type="caution">
    <text evidence="8">The sequence shown here is derived from an EMBL/GenBank/DDBJ whole genome shotgun (WGS) entry which is preliminary data.</text>
</comment>
<dbReference type="PANTHER" id="PTHR43016">
    <property type="entry name" value="PRESEQUENCE PROTEASE"/>
    <property type="match status" value="1"/>
</dbReference>
<organism evidence="8 9">
    <name type="scientific">Candidatus Desulfacyla euxinica</name>
    <dbReference type="NCBI Taxonomy" id="2841693"/>
    <lineage>
        <taxon>Bacteria</taxon>
        <taxon>Deltaproteobacteria</taxon>
        <taxon>Candidatus Desulfacyla</taxon>
    </lineage>
</organism>
<protein>
    <submittedName>
        <fullName evidence="8">Insulinase family protein</fullName>
    </submittedName>
</protein>
<evidence type="ECO:0000256" key="3">
    <source>
        <dbReference type="ARBA" id="ARBA00022723"/>
    </source>
</evidence>
<evidence type="ECO:0000256" key="4">
    <source>
        <dbReference type="ARBA" id="ARBA00022801"/>
    </source>
</evidence>
<dbReference type="FunFam" id="3.30.830.10:FF:000009">
    <property type="entry name" value="Presequence protease, mitochondrial"/>
    <property type="match status" value="1"/>
</dbReference>
<evidence type="ECO:0000313" key="8">
    <source>
        <dbReference type="EMBL" id="MBC8178225.1"/>
    </source>
</evidence>
<dbReference type="Pfam" id="PF22516">
    <property type="entry name" value="PreP_C"/>
    <property type="match status" value="1"/>
</dbReference>
<comment type="cofactor">
    <cofactor evidence="1">
        <name>Zn(2+)</name>
        <dbReference type="ChEBI" id="CHEBI:29105"/>
    </cofactor>
</comment>
<dbReference type="PANTHER" id="PTHR43016:SF13">
    <property type="entry name" value="PRESEQUENCE PROTEASE, MITOCHONDRIAL"/>
    <property type="match status" value="1"/>
</dbReference>
<keyword evidence="6" id="KW-0482">Metalloprotease</keyword>
<evidence type="ECO:0000256" key="2">
    <source>
        <dbReference type="ARBA" id="ARBA00022670"/>
    </source>
</evidence>
<keyword evidence="2" id="KW-0645">Protease</keyword>
<dbReference type="FunFam" id="3.30.830.10:FF:000034">
    <property type="entry name" value="presequence protease 1, chloroplastic/mitochondrial"/>
    <property type="match status" value="1"/>
</dbReference>
<proteinExistence type="predicted"/>
<evidence type="ECO:0000256" key="1">
    <source>
        <dbReference type="ARBA" id="ARBA00001947"/>
    </source>
</evidence>
<dbReference type="SUPFAM" id="SSF63411">
    <property type="entry name" value="LuxS/MPP-like metallohydrolase"/>
    <property type="match status" value="4"/>
</dbReference>
<gene>
    <name evidence="8" type="ORF">H8E19_12545</name>
</gene>
<dbReference type="SMART" id="SM01264">
    <property type="entry name" value="M16C_associated"/>
    <property type="match status" value="1"/>
</dbReference>
<keyword evidence="5" id="KW-0862">Zinc</keyword>
<dbReference type="InterPro" id="IPR007863">
    <property type="entry name" value="Peptidase_M16_C"/>
</dbReference>
<dbReference type="InterPro" id="IPR011249">
    <property type="entry name" value="Metalloenz_LuxS/M16"/>
</dbReference>
<sequence>MTVRHGFQLLKEQEIKEFKTLAKIFRHSRTGAQLLSLTTDDENKVFGITFRTPPSDSTGVAHILEHSVLCGSRKYPVKEPFVELLKGSLQTFLNAFTYPDKTCYPVASQNLQDFYNLIDVYLDAVFYPRIERSIFQQEGWHFELENTDDPLSYKGVVFNEMKGAYSSPDNLLSEYSLQSLFPDNAYGFDSGGDPKQIPRLTYKQFHSFHKRYYHPSNARIYFYGDDDPDERLRLVNDYLKEFDPIEIDSEIRLQTPFKEPKRLIRPFMGGEDADTNPKGMVTLNWMLTETTDVEVNFTLHILEYILLGMPGSPLRKALIDSGLGEDVAGVGLENELRQIYFSTGLKGVDIKNADRIESLILETLSDLARSGIDPKTREAALNTIEFRLRENNTGNFPRGLSLMLRSLTTWLYDSDPLALLSFEGPLETIKSRVGTENAFFEDMIERMLLSNPHRTTLILQPDANLRTQEEENEKNSLTKARSALVREELKGLVDNTKELKRLQGTPDPPEALASIPRLKLEDLDKQNKTIPSACAEESGTKILFHDLLTNGIAYVDLGFNLRCLPPEYLPYIPLFGRALVEMGTEREDFVTLTQRISHKTGGLRPQSLTSNVKDSRKSAAWLFLRGKGMSGQIEDLINIVQDVLLTVKLDNQERFQQMVMEEKARVEQNLVSAGHQVVNLRLRAHFSEAHWAAEQMGGISYLFFVRKLALAVDEDWPGVLDVLREMHKTLLNRKAMIANITVDQQGWTLVEPRLKDLFEALPKGPVSEPVWPAGSDPLFEGMTIPSQVNYVGKGADLYSLGYRFHGSALTITRYLRNAYLWDQVRVQGGAYGAFCLFDRLSGVLTFVSYRDPNLIQTVSAFDRSANFLDELTLNEDELVKGIIGAIGDLDSHMLPDAKGFSSMVRYLIGDTEESRQQMRDEILSTRAADFKEMGRIFEEVKNRGIVKVLGSPTAIEAADKDRPGWLKVVKVL</sequence>
<dbReference type="AlphaFoldDB" id="A0A8J6N2D3"/>
<evidence type="ECO:0000256" key="6">
    <source>
        <dbReference type="ARBA" id="ARBA00023049"/>
    </source>
</evidence>
<dbReference type="InterPro" id="IPR013578">
    <property type="entry name" value="Peptidase_M16C_assoc"/>
</dbReference>
<dbReference type="Pfam" id="PF08367">
    <property type="entry name" value="M16C_assoc"/>
    <property type="match status" value="1"/>
</dbReference>
<keyword evidence="3" id="KW-0479">Metal-binding</keyword>
<evidence type="ECO:0000259" key="7">
    <source>
        <dbReference type="SMART" id="SM01264"/>
    </source>
</evidence>
<keyword evidence="4" id="KW-0378">Hydrolase</keyword>
<dbReference type="GO" id="GO:0046872">
    <property type="term" value="F:metal ion binding"/>
    <property type="evidence" value="ECO:0007669"/>
    <property type="project" value="UniProtKB-KW"/>
</dbReference>
<dbReference type="GO" id="GO:0016485">
    <property type="term" value="P:protein processing"/>
    <property type="evidence" value="ECO:0007669"/>
    <property type="project" value="TreeGrafter"/>
</dbReference>
<dbReference type="InterPro" id="IPR011765">
    <property type="entry name" value="Pept_M16_N"/>
</dbReference>
<evidence type="ECO:0000256" key="5">
    <source>
        <dbReference type="ARBA" id="ARBA00022833"/>
    </source>
</evidence>
<name>A0A8J6N2D3_9DELT</name>
<reference evidence="8 9" key="1">
    <citation type="submission" date="2020-08" db="EMBL/GenBank/DDBJ databases">
        <title>Bridging the membrane lipid divide: bacteria of the FCB group superphylum have the potential to synthesize archaeal ether lipids.</title>
        <authorList>
            <person name="Villanueva L."/>
            <person name="Von Meijenfeldt F.A.B."/>
            <person name="Westbye A.B."/>
            <person name="Yadav S."/>
            <person name="Hopmans E.C."/>
            <person name="Dutilh B.E."/>
            <person name="Sinninghe Damste J.S."/>
        </authorList>
    </citation>
    <scope>NUCLEOTIDE SEQUENCE [LARGE SCALE GENOMIC DNA]</scope>
    <source>
        <strain evidence="8">NIOZ-UU27</strain>
    </source>
</reference>
<accession>A0A8J6N2D3</accession>
<dbReference type="Gene3D" id="3.30.830.10">
    <property type="entry name" value="Metalloenzyme, LuxS/M16 peptidase-like"/>
    <property type="match status" value="4"/>
</dbReference>
<dbReference type="Proteomes" id="UP000650524">
    <property type="component" value="Unassembled WGS sequence"/>
</dbReference>
<dbReference type="InterPro" id="IPR055130">
    <property type="entry name" value="PreP_C"/>
</dbReference>
<dbReference type="Pfam" id="PF05193">
    <property type="entry name" value="Peptidase_M16_C"/>
    <property type="match status" value="1"/>
</dbReference>
<dbReference type="EMBL" id="JACNJD010000266">
    <property type="protein sequence ID" value="MBC8178225.1"/>
    <property type="molecule type" value="Genomic_DNA"/>
</dbReference>
<evidence type="ECO:0000313" key="9">
    <source>
        <dbReference type="Proteomes" id="UP000650524"/>
    </source>
</evidence>